<dbReference type="OrthoDB" id="2639081at2"/>
<accession>A0A371PHD0</accession>
<comment type="caution">
    <text evidence="2">The sequence shown here is derived from an EMBL/GenBank/DDBJ whole genome shotgun (WGS) entry which is preliminary data.</text>
</comment>
<evidence type="ECO:0000313" key="2">
    <source>
        <dbReference type="EMBL" id="REK75621.1"/>
    </source>
</evidence>
<sequence>MEQIYPLREEVLSTYGGMPVVVIFKSGYRQIGIIRSCQSGKLVLGNPYSGGEAVHHRRGPYEDAFAAKKDEGPSKEETLPLAAGKKKKKRAKAVGLSHSPTKYASESHIPASSASDASQDDTLKLDLDDIAFVFLAV</sequence>
<dbReference type="AlphaFoldDB" id="A0A371PHD0"/>
<evidence type="ECO:0000256" key="1">
    <source>
        <dbReference type="SAM" id="MobiDB-lite"/>
    </source>
</evidence>
<dbReference type="EMBL" id="QUBQ01000001">
    <property type="protein sequence ID" value="REK75621.1"/>
    <property type="molecule type" value="Genomic_DNA"/>
</dbReference>
<organism evidence="2 3">
    <name type="scientific">Paenibacillus paeoniae</name>
    <dbReference type="NCBI Taxonomy" id="2292705"/>
    <lineage>
        <taxon>Bacteria</taxon>
        <taxon>Bacillati</taxon>
        <taxon>Bacillota</taxon>
        <taxon>Bacilli</taxon>
        <taxon>Bacillales</taxon>
        <taxon>Paenibacillaceae</taxon>
        <taxon>Paenibacillus</taxon>
    </lineage>
</organism>
<keyword evidence="3" id="KW-1185">Reference proteome</keyword>
<protein>
    <submittedName>
        <fullName evidence="2">Uncharacterized protein</fullName>
    </submittedName>
</protein>
<dbReference type="RefSeq" id="WP_116042014.1">
    <property type="nucleotide sequence ID" value="NZ_QUBQ01000001.1"/>
</dbReference>
<feature type="region of interest" description="Disordered" evidence="1">
    <location>
        <begin position="68"/>
        <end position="119"/>
    </location>
</feature>
<name>A0A371PHD0_9BACL</name>
<dbReference type="Proteomes" id="UP000261905">
    <property type="component" value="Unassembled WGS sequence"/>
</dbReference>
<gene>
    <name evidence="2" type="ORF">DX130_00575</name>
</gene>
<feature type="compositionally biased region" description="Basic and acidic residues" evidence="1">
    <location>
        <begin position="68"/>
        <end position="78"/>
    </location>
</feature>
<proteinExistence type="predicted"/>
<reference evidence="2 3" key="1">
    <citation type="submission" date="2018-08" db="EMBL/GenBank/DDBJ databases">
        <title>Paenibacillus sp. M4BSY-1, whole genome shotgun sequence.</title>
        <authorList>
            <person name="Tuo L."/>
        </authorList>
    </citation>
    <scope>NUCLEOTIDE SEQUENCE [LARGE SCALE GENOMIC DNA]</scope>
    <source>
        <strain evidence="2 3">M4BSY-1</strain>
    </source>
</reference>
<evidence type="ECO:0000313" key="3">
    <source>
        <dbReference type="Proteomes" id="UP000261905"/>
    </source>
</evidence>